<proteinExistence type="predicted"/>
<accession>A0A6S7LH23</accession>
<organism evidence="1 2">
    <name type="scientific">Paramuricea clavata</name>
    <name type="common">Red gorgonian</name>
    <name type="synonym">Violescent sea-whip</name>
    <dbReference type="NCBI Taxonomy" id="317549"/>
    <lineage>
        <taxon>Eukaryota</taxon>
        <taxon>Metazoa</taxon>
        <taxon>Cnidaria</taxon>
        <taxon>Anthozoa</taxon>
        <taxon>Octocorallia</taxon>
        <taxon>Malacalcyonacea</taxon>
        <taxon>Plexauridae</taxon>
        <taxon>Paramuricea</taxon>
    </lineage>
</organism>
<evidence type="ECO:0000313" key="2">
    <source>
        <dbReference type="Proteomes" id="UP001152795"/>
    </source>
</evidence>
<dbReference type="EMBL" id="CACRXK020017985">
    <property type="protein sequence ID" value="CAB4031919.1"/>
    <property type="molecule type" value="Genomic_DNA"/>
</dbReference>
<name>A0A6S7LH23_PARCT</name>
<dbReference type="Proteomes" id="UP001152795">
    <property type="component" value="Unassembled WGS sequence"/>
</dbReference>
<reference evidence="1" key="1">
    <citation type="submission" date="2020-04" db="EMBL/GenBank/DDBJ databases">
        <authorList>
            <person name="Alioto T."/>
            <person name="Alioto T."/>
            <person name="Gomez Garrido J."/>
        </authorList>
    </citation>
    <scope>NUCLEOTIDE SEQUENCE</scope>
    <source>
        <strain evidence="1">A484AB</strain>
    </source>
</reference>
<gene>
    <name evidence="1" type="ORF">PACLA_8A050175</name>
</gene>
<protein>
    <submittedName>
        <fullName evidence="1">Uncharacterized protein</fullName>
    </submittedName>
</protein>
<keyword evidence="2" id="KW-1185">Reference proteome</keyword>
<sequence length="380" mass="43172">MPFWPQRSAYAAQCNKYGRRCARHKDCSCQNEDLRCKSVFLKRRKECMPANKYEVAMFYLPSTPSPEKCFKYQHQCYHDNDCKCEYGEYLYCKQLSMDTKGLCLTSNEDLPSWFTPFSPTYKPPTTTSPKPTTPTSPATTTKWQCENLGTRCVEDTDCSCEHSNELWCVYFPEMQDLYCLPEEWDPTDDPPISSRGTQPPPISERCRMFAKYCSSHTDCFCEESDDLRCVYVHEEKGHFCLPDGWTQGAPPTREYPPSTTKPPPTTTKCLPTLITRSLTVATNLPSKEETSKARNNPWWNPAKYGTSTLDGGSGQGGSPYTETPPITKSPWNLWGTKTLSVGKTKGDHITLIASKKLTLNIPVESLQEVINELDEKKLVK</sequence>
<comment type="caution">
    <text evidence="1">The sequence shown here is derived from an EMBL/GenBank/DDBJ whole genome shotgun (WGS) entry which is preliminary data.</text>
</comment>
<evidence type="ECO:0000313" key="1">
    <source>
        <dbReference type="EMBL" id="CAB4031919.1"/>
    </source>
</evidence>
<dbReference type="AlphaFoldDB" id="A0A6S7LH23"/>